<evidence type="ECO:0000313" key="11">
    <source>
        <dbReference type="Proteomes" id="UP001500962"/>
    </source>
</evidence>
<reference evidence="9" key="2">
    <citation type="submission" date="2022-04" db="EMBL/GenBank/DDBJ databases">
        <title>Sequencing and genomic assembly of Halococcus dombrowskii.</title>
        <authorList>
            <person name="Lim S.W."/>
            <person name="MacLea K.S."/>
        </authorList>
    </citation>
    <scope>NUCLEOTIDE SEQUENCE</scope>
    <source>
        <strain evidence="9">H4</strain>
    </source>
</reference>
<dbReference type="CDD" id="cd06261">
    <property type="entry name" value="TM_PBP2"/>
    <property type="match status" value="1"/>
</dbReference>
<keyword evidence="3 6" id="KW-0812">Transmembrane</keyword>
<dbReference type="InterPro" id="IPR000515">
    <property type="entry name" value="MetI-like"/>
</dbReference>
<feature type="transmembrane region" description="Helical" evidence="6">
    <location>
        <begin position="187"/>
        <end position="208"/>
    </location>
</feature>
<dbReference type="PANTHER" id="PTHR30177:SF4">
    <property type="entry name" value="OSMOPROTECTANT IMPORT PERMEASE PROTEIN OSMW"/>
    <property type="match status" value="1"/>
</dbReference>
<dbReference type="EMBL" id="BAAADN010000026">
    <property type="protein sequence ID" value="GAA0460991.1"/>
    <property type="molecule type" value="Genomic_DNA"/>
</dbReference>
<dbReference type="GO" id="GO:0031460">
    <property type="term" value="P:glycine betaine transport"/>
    <property type="evidence" value="ECO:0007669"/>
    <property type="project" value="TreeGrafter"/>
</dbReference>
<feature type="transmembrane region" description="Helical" evidence="6">
    <location>
        <begin position="29"/>
        <end position="50"/>
    </location>
</feature>
<evidence type="ECO:0000256" key="5">
    <source>
        <dbReference type="ARBA" id="ARBA00023136"/>
    </source>
</evidence>
<accession>A0AAV3SF91</accession>
<dbReference type="Proteomes" id="UP001500962">
    <property type="component" value="Unassembled WGS sequence"/>
</dbReference>
<dbReference type="Gene3D" id="1.10.3720.10">
    <property type="entry name" value="MetI-like"/>
    <property type="match status" value="1"/>
</dbReference>
<gene>
    <name evidence="8" type="primary">opuCB</name>
    <name evidence="8" type="ORF">GCM10008985_16830</name>
    <name evidence="9" type="ORF">MUK72_13160</name>
</gene>
<evidence type="ECO:0000259" key="7">
    <source>
        <dbReference type="PROSITE" id="PS50928"/>
    </source>
</evidence>
<dbReference type="Proteomes" id="UP000830542">
    <property type="component" value="Chromosome"/>
</dbReference>
<evidence type="ECO:0000256" key="6">
    <source>
        <dbReference type="RuleBase" id="RU363032"/>
    </source>
</evidence>
<comment type="similarity">
    <text evidence="6">Belongs to the binding-protein-dependent transport system permease family.</text>
</comment>
<evidence type="ECO:0000256" key="2">
    <source>
        <dbReference type="ARBA" id="ARBA00022448"/>
    </source>
</evidence>
<evidence type="ECO:0000256" key="4">
    <source>
        <dbReference type="ARBA" id="ARBA00022989"/>
    </source>
</evidence>
<dbReference type="PROSITE" id="PS50928">
    <property type="entry name" value="ABC_TM1"/>
    <property type="match status" value="1"/>
</dbReference>
<dbReference type="Pfam" id="PF00528">
    <property type="entry name" value="BPD_transp_1"/>
    <property type="match status" value="1"/>
</dbReference>
<dbReference type="FunFam" id="1.10.3720.10:FF:000001">
    <property type="entry name" value="Glycine betaine ABC transporter, permease"/>
    <property type="match status" value="1"/>
</dbReference>
<evidence type="ECO:0000313" key="9">
    <source>
        <dbReference type="EMBL" id="UOO94907.1"/>
    </source>
</evidence>
<keyword evidence="5 6" id="KW-0472">Membrane</keyword>
<comment type="subcellular location">
    <subcellularLocation>
        <location evidence="6">Cell membrane</location>
        <topology evidence="6">Multi-pass membrane protein</topology>
    </subcellularLocation>
    <subcellularLocation>
        <location evidence="1">Membrane</location>
        <topology evidence="1">Multi-pass membrane protein</topology>
    </subcellularLocation>
</comment>
<keyword evidence="4 6" id="KW-1133">Transmembrane helix</keyword>
<dbReference type="RefSeq" id="WP_004055676.1">
    <property type="nucleotide sequence ID" value="NZ_BAAADN010000026.1"/>
</dbReference>
<dbReference type="SUPFAM" id="SSF161098">
    <property type="entry name" value="MetI-like"/>
    <property type="match status" value="1"/>
</dbReference>
<dbReference type="KEGG" id="hdo:MUK72_13160"/>
<dbReference type="GO" id="GO:0005886">
    <property type="term" value="C:plasma membrane"/>
    <property type="evidence" value="ECO:0007669"/>
    <property type="project" value="UniProtKB-SubCell"/>
</dbReference>
<evidence type="ECO:0000313" key="8">
    <source>
        <dbReference type="EMBL" id="GAA0460991.1"/>
    </source>
</evidence>
<dbReference type="InterPro" id="IPR035906">
    <property type="entry name" value="MetI-like_sf"/>
</dbReference>
<evidence type="ECO:0000256" key="3">
    <source>
        <dbReference type="ARBA" id="ARBA00022692"/>
    </source>
</evidence>
<dbReference type="GeneID" id="71762814"/>
<feature type="domain" description="ABC transmembrane type-1" evidence="7">
    <location>
        <begin position="26"/>
        <end position="205"/>
    </location>
</feature>
<keyword evidence="10" id="KW-1185">Reference proteome</keyword>
<reference evidence="8" key="1">
    <citation type="journal article" date="2014" name="Int. J. Syst. Evol. Microbiol.">
        <title>Complete genome sequence of Corynebacterium casei LMG S-19264T (=DSM 44701T), isolated from a smear-ripened cheese.</title>
        <authorList>
            <consortium name="US DOE Joint Genome Institute (JGI-PGF)"/>
            <person name="Walter F."/>
            <person name="Albersmeier A."/>
            <person name="Kalinowski J."/>
            <person name="Ruckert C."/>
        </authorList>
    </citation>
    <scope>NUCLEOTIDE SEQUENCE</scope>
    <source>
        <strain evidence="8">JCM 12289</strain>
    </source>
</reference>
<feature type="transmembrane region" description="Helical" evidence="6">
    <location>
        <begin position="161"/>
        <end position="182"/>
    </location>
</feature>
<dbReference type="EMBL" id="CP095005">
    <property type="protein sequence ID" value="UOO94907.1"/>
    <property type="molecule type" value="Genomic_DNA"/>
</dbReference>
<sequence>MSDLISLLAETWAYLLANSARFFELLREHLTLVFVSEALAIIVAVPLGIAATRNDRVNSIVSGFGNVAQTVPTLAVIALAFPILGLGFLPSVVGLFAYSLLPILTNTIAGIESVSDSTVDAARGMGMTDWEILRKVRLPLALPVIFAGIRTSVVLNVGSAYLAFFIGGGGLGVWVIGGIKLFSTTQLLAGAIPGALLAITLDGLLGLAQRRLGTETASDRTAAAA</sequence>
<name>A0AAV3SF91_HALDO</name>
<organism evidence="8 11">
    <name type="scientific">Halococcus dombrowskii</name>
    <dbReference type="NCBI Taxonomy" id="179637"/>
    <lineage>
        <taxon>Archaea</taxon>
        <taxon>Methanobacteriati</taxon>
        <taxon>Methanobacteriota</taxon>
        <taxon>Stenosarchaea group</taxon>
        <taxon>Halobacteria</taxon>
        <taxon>Halobacteriales</taxon>
        <taxon>Halococcaceae</taxon>
        <taxon>Halococcus</taxon>
    </lineage>
</organism>
<keyword evidence="2 6" id="KW-0813">Transport</keyword>
<protein>
    <submittedName>
        <fullName evidence="8 9">ABC transporter permease</fullName>
    </submittedName>
</protein>
<evidence type="ECO:0000256" key="1">
    <source>
        <dbReference type="ARBA" id="ARBA00004141"/>
    </source>
</evidence>
<proteinExistence type="inferred from homology"/>
<dbReference type="GO" id="GO:0055085">
    <property type="term" value="P:transmembrane transport"/>
    <property type="evidence" value="ECO:0007669"/>
    <property type="project" value="InterPro"/>
</dbReference>
<evidence type="ECO:0000313" key="10">
    <source>
        <dbReference type="Proteomes" id="UP000830542"/>
    </source>
</evidence>
<dbReference type="AlphaFoldDB" id="A0AAV3SF91"/>
<reference evidence="8" key="3">
    <citation type="submission" date="2023-12" db="EMBL/GenBank/DDBJ databases">
        <authorList>
            <person name="Sun Q."/>
            <person name="Inoue M."/>
        </authorList>
    </citation>
    <scope>NUCLEOTIDE SEQUENCE</scope>
    <source>
        <strain evidence="8">JCM 12289</strain>
    </source>
</reference>
<dbReference type="InterPro" id="IPR051204">
    <property type="entry name" value="ABC_transp_perm/SBD"/>
</dbReference>
<dbReference type="PANTHER" id="PTHR30177">
    <property type="entry name" value="GLYCINE BETAINE/L-PROLINE TRANSPORT SYSTEM PERMEASE PROTEIN PROW"/>
    <property type="match status" value="1"/>
</dbReference>
<feature type="transmembrane region" description="Helical" evidence="6">
    <location>
        <begin position="71"/>
        <end position="89"/>
    </location>
</feature>